<dbReference type="AlphaFoldDB" id="A0AAW0BLB3"/>
<gene>
    <name evidence="1" type="ORF">VNI00_015369</name>
</gene>
<dbReference type="Gene3D" id="3.40.50.720">
    <property type="entry name" value="NAD(P)-binding Rossmann-like Domain"/>
    <property type="match status" value="1"/>
</dbReference>
<accession>A0AAW0BLB3</accession>
<evidence type="ECO:0000313" key="2">
    <source>
        <dbReference type="Proteomes" id="UP001383192"/>
    </source>
</evidence>
<dbReference type="PANTHER" id="PTHR40129">
    <property type="entry name" value="KETOPANTOATE REDUCTASE N-TERMINAL DOMAIN-CONTAINING PROTEIN"/>
    <property type="match status" value="1"/>
</dbReference>
<dbReference type="EMBL" id="JAYKXP010000098">
    <property type="protein sequence ID" value="KAK7027280.1"/>
    <property type="molecule type" value="Genomic_DNA"/>
</dbReference>
<organism evidence="1 2">
    <name type="scientific">Paramarasmius palmivorus</name>
    <dbReference type="NCBI Taxonomy" id="297713"/>
    <lineage>
        <taxon>Eukaryota</taxon>
        <taxon>Fungi</taxon>
        <taxon>Dikarya</taxon>
        <taxon>Basidiomycota</taxon>
        <taxon>Agaricomycotina</taxon>
        <taxon>Agaricomycetes</taxon>
        <taxon>Agaricomycetidae</taxon>
        <taxon>Agaricales</taxon>
        <taxon>Marasmiineae</taxon>
        <taxon>Marasmiaceae</taxon>
        <taxon>Paramarasmius</taxon>
    </lineage>
</organism>
<dbReference type="Proteomes" id="UP001383192">
    <property type="component" value="Unassembled WGS sequence"/>
</dbReference>
<dbReference type="PANTHER" id="PTHR40129:SF2">
    <property type="entry name" value="KETOPANTOATE REDUCTASE N-TERMINAL DOMAIN-CONTAINING PROTEIN"/>
    <property type="match status" value="1"/>
</dbReference>
<sequence>MQVTIDILVLGAGWTSTFLIPLCQKRNLTYGATTRSGSNSTIPFTFDPDSDDTGPCEALPDAKTVLITFPITAKGASERLVKLYNKTRRNKEVTAGFIQLGATFLWSPSVRSQESDSGTKISQVQWFDRHSPINPEDLRGQAEDELLALSPKIPTTALDLAGLWGGARSIRNYVGRVAPSKEVLKNKGSIHMIHGEDVARAILAIHGAWDKASGERWLLTDMRVYDWWELASGWGSNPGNEEDPGPQPGWVRELMREEGVRALPRSPEQLGRALDAREFWEVFELSPVKRLD</sequence>
<protein>
    <submittedName>
        <fullName evidence="1">Uncharacterized protein</fullName>
    </submittedName>
</protein>
<reference evidence="1 2" key="1">
    <citation type="submission" date="2024-01" db="EMBL/GenBank/DDBJ databases">
        <title>A draft genome for a cacao thread blight-causing isolate of Paramarasmius palmivorus.</title>
        <authorList>
            <person name="Baruah I.K."/>
            <person name="Bukari Y."/>
            <person name="Amoako-Attah I."/>
            <person name="Meinhardt L.W."/>
            <person name="Bailey B.A."/>
            <person name="Cohen S.P."/>
        </authorList>
    </citation>
    <scope>NUCLEOTIDE SEQUENCE [LARGE SCALE GENOMIC DNA]</scope>
    <source>
        <strain evidence="1 2">GH-12</strain>
    </source>
</reference>
<proteinExistence type="predicted"/>
<name>A0AAW0BLB3_9AGAR</name>
<evidence type="ECO:0000313" key="1">
    <source>
        <dbReference type="EMBL" id="KAK7027280.1"/>
    </source>
</evidence>
<comment type="caution">
    <text evidence="1">The sequence shown here is derived from an EMBL/GenBank/DDBJ whole genome shotgun (WGS) entry which is preliminary data.</text>
</comment>
<keyword evidence="2" id="KW-1185">Reference proteome</keyword>